<feature type="region of interest" description="Disordered" evidence="1">
    <location>
        <begin position="66"/>
        <end position="89"/>
    </location>
</feature>
<protein>
    <submittedName>
        <fullName evidence="2">Excisionase</fullName>
    </submittedName>
</protein>
<dbReference type="EMBL" id="JBHSBD010000031">
    <property type="protein sequence ID" value="MFC3968224.1"/>
    <property type="molecule type" value="Genomic_DNA"/>
</dbReference>
<name>A0ABV8E8L7_9HYPH</name>
<keyword evidence="3" id="KW-1185">Reference proteome</keyword>
<dbReference type="Proteomes" id="UP001595697">
    <property type="component" value="Unassembled WGS sequence"/>
</dbReference>
<comment type="caution">
    <text evidence="2">The sequence shown here is derived from an EMBL/GenBank/DDBJ whole genome shotgun (WGS) entry which is preliminary data.</text>
</comment>
<evidence type="ECO:0000256" key="1">
    <source>
        <dbReference type="SAM" id="MobiDB-lite"/>
    </source>
</evidence>
<dbReference type="RefSeq" id="WP_247261891.1">
    <property type="nucleotide sequence ID" value="NZ_JALJQZ010000030.1"/>
</dbReference>
<reference evidence="3" key="1">
    <citation type="journal article" date="2019" name="Int. J. Syst. Evol. Microbiol.">
        <title>The Global Catalogue of Microorganisms (GCM) 10K type strain sequencing project: providing services to taxonomists for standard genome sequencing and annotation.</title>
        <authorList>
            <consortium name="The Broad Institute Genomics Platform"/>
            <consortium name="The Broad Institute Genome Sequencing Center for Infectious Disease"/>
            <person name="Wu L."/>
            <person name="Ma J."/>
        </authorList>
    </citation>
    <scope>NUCLEOTIDE SEQUENCE [LARGE SCALE GENOMIC DNA]</scope>
    <source>
        <strain evidence="3">TBRC 5781</strain>
    </source>
</reference>
<evidence type="ECO:0000313" key="3">
    <source>
        <dbReference type="Proteomes" id="UP001595697"/>
    </source>
</evidence>
<proteinExistence type="predicted"/>
<gene>
    <name evidence="2" type="ORF">ACFOVS_08800</name>
</gene>
<sequence>MDSIEKVAPDQPIRLAVAAKLAFPDGSMTASGLRCEFKKGNLAVELIANKQYTTLNSINEMRAKCRENQKARASTGESRAQAGLDNGLSSTERLSAAQAAASMIAQKLKSHSKDI</sequence>
<organism evidence="2 3">
    <name type="scientific">Rhizobium lemnae</name>
    <dbReference type="NCBI Taxonomy" id="1214924"/>
    <lineage>
        <taxon>Bacteria</taxon>
        <taxon>Pseudomonadati</taxon>
        <taxon>Pseudomonadota</taxon>
        <taxon>Alphaproteobacteria</taxon>
        <taxon>Hyphomicrobiales</taxon>
        <taxon>Rhizobiaceae</taxon>
        <taxon>Rhizobium/Agrobacterium group</taxon>
        <taxon>Rhizobium</taxon>
    </lineage>
</organism>
<accession>A0ABV8E8L7</accession>
<evidence type="ECO:0000313" key="2">
    <source>
        <dbReference type="EMBL" id="MFC3968224.1"/>
    </source>
</evidence>